<dbReference type="GO" id="GO:0046872">
    <property type="term" value="F:metal ion binding"/>
    <property type="evidence" value="ECO:0007669"/>
    <property type="project" value="UniProtKB-KW"/>
</dbReference>
<dbReference type="InterPro" id="IPR017896">
    <property type="entry name" value="4Fe4S_Fe-S-bd"/>
</dbReference>
<dbReference type="EMBL" id="QMQX01000089">
    <property type="protein sequence ID" value="RLE51722.1"/>
    <property type="molecule type" value="Genomic_DNA"/>
</dbReference>
<dbReference type="InterPro" id="IPR017900">
    <property type="entry name" value="4Fe4S_Fe_S_CS"/>
</dbReference>
<accession>A0A497EXG5</accession>
<evidence type="ECO:0000313" key="7">
    <source>
        <dbReference type="Proteomes" id="UP000272051"/>
    </source>
</evidence>
<dbReference type="PANTHER" id="PTHR43687:SF1">
    <property type="entry name" value="FERREDOXIN III"/>
    <property type="match status" value="1"/>
</dbReference>
<feature type="domain" description="4Fe-4S ferredoxin-type" evidence="5">
    <location>
        <begin position="34"/>
        <end position="63"/>
    </location>
</feature>
<dbReference type="PANTHER" id="PTHR43687">
    <property type="entry name" value="ADENYLYLSULFATE REDUCTASE, BETA SUBUNIT"/>
    <property type="match status" value="1"/>
</dbReference>
<dbReference type="Proteomes" id="UP000272051">
    <property type="component" value="Unassembled WGS sequence"/>
</dbReference>
<dbReference type="AlphaFoldDB" id="A0A497EXG5"/>
<dbReference type="InterPro" id="IPR050572">
    <property type="entry name" value="Fe-S_Ferredoxin"/>
</dbReference>
<evidence type="ECO:0000256" key="4">
    <source>
        <dbReference type="ARBA" id="ARBA00023014"/>
    </source>
</evidence>
<protein>
    <submittedName>
        <fullName evidence="6">Hydrogenase</fullName>
    </submittedName>
</protein>
<evidence type="ECO:0000259" key="5">
    <source>
        <dbReference type="PROSITE" id="PS51379"/>
    </source>
</evidence>
<dbReference type="SUPFAM" id="SSF54862">
    <property type="entry name" value="4Fe-4S ferredoxins"/>
    <property type="match status" value="1"/>
</dbReference>
<name>A0A497EXG5_9CREN</name>
<dbReference type="GO" id="GO:0051539">
    <property type="term" value="F:4 iron, 4 sulfur cluster binding"/>
    <property type="evidence" value="ECO:0007669"/>
    <property type="project" value="UniProtKB-KW"/>
</dbReference>
<dbReference type="Pfam" id="PF12838">
    <property type="entry name" value="Fer4_7"/>
    <property type="match status" value="1"/>
</dbReference>
<reference evidence="6 7" key="1">
    <citation type="submission" date="2018-06" db="EMBL/GenBank/DDBJ databases">
        <title>Extensive metabolic versatility and redundancy in microbially diverse, dynamic hydrothermal sediments.</title>
        <authorList>
            <person name="Dombrowski N."/>
            <person name="Teske A."/>
            <person name="Baker B.J."/>
        </authorList>
    </citation>
    <scope>NUCLEOTIDE SEQUENCE [LARGE SCALE GENOMIC DNA]</scope>
    <source>
        <strain evidence="6">B34_G17</strain>
    </source>
</reference>
<organism evidence="6 7">
    <name type="scientific">Thermoproteota archaeon</name>
    <dbReference type="NCBI Taxonomy" id="2056631"/>
    <lineage>
        <taxon>Archaea</taxon>
        <taxon>Thermoproteota</taxon>
    </lineage>
</organism>
<evidence type="ECO:0000256" key="1">
    <source>
        <dbReference type="ARBA" id="ARBA00022485"/>
    </source>
</evidence>
<dbReference type="Gene3D" id="3.30.70.3270">
    <property type="match status" value="1"/>
</dbReference>
<keyword evidence="1" id="KW-0004">4Fe-4S</keyword>
<dbReference type="PROSITE" id="PS51379">
    <property type="entry name" value="4FE4S_FER_2"/>
    <property type="match status" value="2"/>
</dbReference>
<sequence>MPHMLPAIVKNLFSKPFTVKHPFVKRVPFSEHRGFITFDMTKCDLCRDCERFCPPAAIKVDPDAKVITYEPFKCIYCHLCVENCLQRAIKADYNYTSPSYVKEIKYYKPEEASSTS</sequence>
<comment type="caution">
    <text evidence="6">The sequence shown here is derived from an EMBL/GenBank/DDBJ whole genome shotgun (WGS) entry which is preliminary data.</text>
</comment>
<proteinExistence type="predicted"/>
<keyword evidence="4" id="KW-0411">Iron-sulfur</keyword>
<dbReference type="GO" id="GO:0016491">
    <property type="term" value="F:oxidoreductase activity"/>
    <property type="evidence" value="ECO:0007669"/>
    <property type="project" value="UniProtKB-ARBA"/>
</dbReference>
<dbReference type="PROSITE" id="PS00198">
    <property type="entry name" value="4FE4S_FER_1"/>
    <property type="match status" value="1"/>
</dbReference>
<keyword evidence="2" id="KW-0479">Metal-binding</keyword>
<evidence type="ECO:0000256" key="2">
    <source>
        <dbReference type="ARBA" id="ARBA00022723"/>
    </source>
</evidence>
<evidence type="ECO:0000256" key="3">
    <source>
        <dbReference type="ARBA" id="ARBA00023004"/>
    </source>
</evidence>
<keyword evidence="3" id="KW-0408">Iron</keyword>
<gene>
    <name evidence="6" type="ORF">DRJ33_05340</name>
</gene>
<feature type="domain" description="4Fe-4S ferredoxin-type" evidence="5">
    <location>
        <begin position="65"/>
        <end position="94"/>
    </location>
</feature>
<evidence type="ECO:0000313" key="6">
    <source>
        <dbReference type="EMBL" id="RLE51722.1"/>
    </source>
</evidence>